<gene>
    <name evidence="1" type="ORF">OLEA9_A022437</name>
</gene>
<dbReference type="Proteomes" id="UP000594638">
    <property type="component" value="Unassembled WGS sequence"/>
</dbReference>
<protein>
    <submittedName>
        <fullName evidence="1">Uncharacterized protein</fullName>
    </submittedName>
</protein>
<proteinExistence type="predicted"/>
<name>A0A8S0QXX5_OLEEU</name>
<organism evidence="1 2">
    <name type="scientific">Olea europaea subsp. europaea</name>
    <dbReference type="NCBI Taxonomy" id="158383"/>
    <lineage>
        <taxon>Eukaryota</taxon>
        <taxon>Viridiplantae</taxon>
        <taxon>Streptophyta</taxon>
        <taxon>Embryophyta</taxon>
        <taxon>Tracheophyta</taxon>
        <taxon>Spermatophyta</taxon>
        <taxon>Magnoliopsida</taxon>
        <taxon>eudicotyledons</taxon>
        <taxon>Gunneridae</taxon>
        <taxon>Pentapetalae</taxon>
        <taxon>asterids</taxon>
        <taxon>lamiids</taxon>
        <taxon>Lamiales</taxon>
        <taxon>Oleaceae</taxon>
        <taxon>Oleeae</taxon>
        <taxon>Olea</taxon>
    </lineage>
</organism>
<dbReference type="Gramene" id="OE9A022437T4">
    <property type="protein sequence ID" value="OE9A022437C4"/>
    <property type="gene ID" value="OE9A022437"/>
</dbReference>
<dbReference type="EMBL" id="CACTIH010001988">
    <property type="protein sequence ID" value="CAA2970915.1"/>
    <property type="molecule type" value="Genomic_DNA"/>
</dbReference>
<keyword evidence="2" id="KW-1185">Reference proteome</keyword>
<evidence type="ECO:0000313" key="2">
    <source>
        <dbReference type="Proteomes" id="UP000594638"/>
    </source>
</evidence>
<sequence length="142" mass="16460">MLCLIFNFSKYFFFCPLYNHTFIVQIILHLFLPHIFHKNGLIHSLNCSILDFASQLYIIHIPLLHSVSPFLPPPVIHHKLLLLSSLANLGMEFRGGKRRDRGIAVENGSTALQYLGLDREKSSLVFDESKNRNFLLKRLRRS</sequence>
<accession>A0A8S0QXX5</accession>
<dbReference type="AlphaFoldDB" id="A0A8S0QXX5"/>
<comment type="caution">
    <text evidence="1">The sequence shown here is derived from an EMBL/GenBank/DDBJ whole genome shotgun (WGS) entry which is preliminary data.</text>
</comment>
<reference evidence="1 2" key="1">
    <citation type="submission" date="2019-12" db="EMBL/GenBank/DDBJ databases">
        <authorList>
            <person name="Alioto T."/>
            <person name="Alioto T."/>
            <person name="Gomez Garrido J."/>
        </authorList>
    </citation>
    <scope>NUCLEOTIDE SEQUENCE [LARGE SCALE GENOMIC DNA]</scope>
</reference>
<dbReference type="Gramene" id="OE9A022437T3">
    <property type="protein sequence ID" value="OE9A022437C3"/>
    <property type="gene ID" value="OE9A022437"/>
</dbReference>
<evidence type="ECO:0000313" key="1">
    <source>
        <dbReference type="EMBL" id="CAA2970915.1"/>
    </source>
</evidence>